<dbReference type="AlphaFoldDB" id="A0A6S7D0H8"/>
<proteinExistence type="predicted"/>
<dbReference type="EMBL" id="CADILE010000008">
    <property type="protein sequence ID" value="CAB3872292.1"/>
    <property type="molecule type" value="Genomic_DNA"/>
</dbReference>
<organism evidence="1 2">
    <name type="scientific">Achromobacter ruhlandii</name>
    <dbReference type="NCBI Taxonomy" id="72557"/>
    <lineage>
        <taxon>Bacteria</taxon>
        <taxon>Pseudomonadati</taxon>
        <taxon>Pseudomonadota</taxon>
        <taxon>Betaproteobacteria</taxon>
        <taxon>Burkholderiales</taxon>
        <taxon>Alcaligenaceae</taxon>
        <taxon>Achromobacter</taxon>
    </lineage>
</organism>
<accession>A0A6S7D0H8</accession>
<protein>
    <recommendedName>
        <fullName evidence="3">DUF3024 domain-containing protein</fullName>
    </recommendedName>
</protein>
<sequence length="127" mass="14597">MGSVKTLPMPDAQAASWKHLPAPKKRAKLPFDAVYTAEQYARLRQGRIPAEMEDKWFIYLDDGVLRFHRSWTGIWIYALRLDAVGDQWRAHDAWVNREADQYGCTDLETDRKLLARLVDGLLAAPRG</sequence>
<reference evidence="1 2" key="1">
    <citation type="submission" date="2020-04" db="EMBL/GenBank/DDBJ databases">
        <authorList>
            <person name="De Canck E."/>
        </authorList>
    </citation>
    <scope>NUCLEOTIDE SEQUENCE [LARGE SCALE GENOMIC DNA]</scope>
    <source>
        <strain evidence="1 2">LMG 3328</strain>
    </source>
</reference>
<evidence type="ECO:0000313" key="2">
    <source>
        <dbReference type="Proteomes" id="UP000494122"/>
    </source>
</evidence>
<evidence type="ECO:0000313" key="1">
    <source>
        <dbReference type="EMBL" id="CAB3872292.1"/>
    </source>
</evidence>
<gene>
    <name evidence="1" type="ORF">LMG3328_02849</name>
</gene>
<evidence type="ECO:0008006" key="3">
    <source>
        <dbReference type="Google" id="ProtNLM"/>
    </source>
</evidence>
<name>A0A6S7D0H8_9BURK</name>
<dbReference type="Proteomes" id="UP000494122">
    <property type="component" value="Unassembled WGS sequence"/>
</dbReference>